<gene>
    <name evidence="1" type="ORF">B7P43_G04243</name>
</gene>
<proteinExistence type="predicted"/>
<organism evidence="1 2">
    <name type="scientific">Cryptotermes secundus</name>
    <dbReference type="NCBI Taxonomy" id="105785"/>
    <lineage>
        <taxon>Eukaryota</taxon>
        <taxon>Metazoa</taxon>
        <taxon>Ecdysozoa</taxon>
        <taxon>Arthropoda</taxon>
        <taxon>Hexapoda</taxon>
        <taxon>Insecta</taxon>
        <taxon>Pterygota</taxon>
        <taxon>Neoptera</taxon>
        <taxon>Polyneoptera</taxon>
        <taxon>Dictyoptera</taxon>
        <taxon>Blattodea</taxon>
        <taxon>Blattoidea</taxon>
        <taxon>Termitoidae</taxon>
        <taxon>Kalotermitidae</taxon>
        <taxon>Cryptotermitinae</taxon>
        <taxon>Cryptotermes</taxon>
    </lineage>
</organism>
<dbReference type="Proteomes" id="UP000235965">
    <property type="component" value="Unassembled WGS sequence"/>
</dbReference>
<evidence type="ECO:0000313" key="1">
    <source>
        <dbReference type="EMBL" id="PNF20599.1"/>
    </source>
</evidence>
<accession>A0A2J7PW88</accession>
<dbReference type="SUPFAM" id="SSF55961">
    <property type="entry name" value="Bet v1-like"/>
    <property type="match status" value="1"/>
</dbReference>
<comment type="caution">
    <text evidence="1">The sequence shown here is derived from an EMBL/GenBank/DDBJ whole genome shotgun (WGS) entry which is preliminary data.</text>
</comment>
<reference evidence="1 2" key="1">
    <citation type="submission" date="2017-12" db="EMBL/GenBank/DDBJ databases">
        <title>Hemimetabolous genomes reveal molecular basis of termite eusociality.</title>
        <authorList>
            <person name="Harrison M.C."/>
            <person name="Jongepier E."/>
            <person name="Robertson H.M."/>
            <person name="Arning N."/>
            <person name="Bitard-Feildel T."/>
            <person name="Chao H."/>
            <person name="Childers C.P."/>
            <person name="Dinh H."/>
            <person name="Doddapaneni H."/>
            <person name="Dugan S."/>
            <person name="Gowin J."/>
            <person name="Greiner C."/>
            <person name="Han Y."/>
            <person name="Hu H."/>
            <person name="Hughes D.S.T."/>
            <person name="Huylmans A.-K."/>
            <person name="Kemena C."/>
            <person name="Kremer L.P.M."/>
            <person name="Lee S.L."/>
            <person name="Lopez-Ezquerra A."/>
            <person name="Mallet L."/>
            <person name="Monroy-Kuhn J.M."/>
            <person name="Moser A."/>
            <person name="Murali S.C."/>
            <person name="Muzny D.M."/>
            <person name="Otani S."/>
            <person name="Piulachs M.-D."/>
            <person name="Poelchau M."/>
            <person name="Qu J."/>
            <person name="Schaub F."/>
            <person name="Wada-Katsumata A."/>
            <person name="Worley K.C."/>
            <person name="Xie Q."/>
            <person name="Ylla G."/>
            <person name="Poulsen M."/>
            <person name="Gibbs R.A."/>
            <person name="Schal C."/>
            <person name="Richards S."/>
            <person name="Belles X."/>
            <person name="Korb J."/>
            <person name="Bornberg-Bauer E."/>
        </authorList>
    </citation>
    <scope>NUCLEOTIDE SEQUENCE [LARGE SCALE GENOMIC DNA]</scope>
    <source>
        <tissue evidence="1">Whole body</tissue>
    </source>
</reference>
<protein>
    <submittedName>
        <fullName evidence="1">Uncharacterized protein</fullName>
    </submittedName>
</protein>
<name>A0A2J7PW88_9NEOP</name>
<dbReference type="AlphaFoldDB" id="A0A2J7PW88"/>
<evidence type="ECO:0000313" key="2">
    <source>
        <dbReference type="Proteomes" id="UP000235965"/>
    </source>
</evidence>
<dbReference type="EMBL" id="NEVH01020936">
    <property type="protein sequence ID" value="PNF20599.1"/>
    <property type="molecule type" value="Genomic_DNA"/>
</dbReference>
<dbReference type="InParanoid" id="A0A2J7PW88"/>
<sequence>MQRRWFKKRILCVCLLSVFLYLVFRIQKQNAVFEAVIENSKSVDVWEFVADFSNHRKINPNLIDFNIKSEGGNYDHWHYSAEYTEFLLYLPFIHNFADAHFNVKPGDGGVYIIQSTHNTCFFTRFLCLSSEAEFRFEPVGRNTRCVKKITYECPLACTLLCYNEVMYQQKTFMSNLQKHFIPPVIVSKNTRHT</sequence>
<keyword evidence="2" id="KW-1185">Reference proteome</keyword>